<dbReference type="EMBL" id="JAUZMY010000009">
    <property type="protein sequence ID" value="MEE2037750.1"/>
    <property type="molecule type" value="Genomic_DNA"/>
</dbReference>
<dbReference type="CDD" id="cd18539">
    <property type="entry name" value="SRP_G"/>
    <property type="match status" value="1"/>
</dbReference>
<dbReference type="NCBIfam" id="TIGR00959">
    <property type="entry name" value="ffh"/>
    <property type="match status" value="1"/>
</dbReference>
<name>A0ABU7K6B2_9ACTN</name>
<dbReference type="InterPro" id="IPR036891">
    <property type="entry name" value="Signal_recog_part_SRP54_M_sf"/>
</dbReference>
<dbReference type="Proteomes" id="UP001356095">
    <property type="component" value="Unassembled WGS sequence"/>
</dbReference>
<evidence type="ECO:0000313" key="13">
    <source>
        <dbReference type="Proteomes" id="UP001356095"/>
    </source>
</evidence>
<dbReference type="SUPFAM" id="SSF52540">
    <property type="entry name" value="P-loop containing nucleoside triphosphate hydrolases"/>
    <property type="match status" value="1"/>
</dbReference>
<feature type="compositionally biased region" description="Basic residues" evidence="10">
    <location>
        <begin position="449"/>
        <end position="465"/>
    </location>
</feature>
<feature type="compositionally biased region" description="Basic and acidic residues" evidence="10">
    <location>
        <begin position="474"/>
        <end position="490"/>
    </location>
</feature>
<reference evidence="12 13" key="1">
    <citation type="submission" date="2023-08" db="EMBL/GenBank/DDBJ databases">
        <authorList>
            <person name="Girao M."/>
            <person name="Carvalho M.F."/>
        </authorList>
    </citation>
    <scope>NUCLEOTIDE SEQUENCE [LARGE SCALE GENOMIC DNA]</scope>
    <source>
        <strain evidence="12 13">CT-R113</strain>
    </source>
</reference>
<evidence type="ECO:0000256" key="8">
    <source>
        <dbReference type="ARBA" id="ARBA00048027"/>
    </source>
</evidence>
<evidence type="ECO:0000256" key="5">
    <source>
        <dbReference type="ARBA" id="ARBA00023134"/>
    </source>
</evidence>
<keyword evidence="5 9" id="KW-0342">GTP-binding</keyword>
<evidence type="ECO:0000259" key="11">
    <source>
        <dbReference type="PROSITE" id="PS00300"/>
    </source>
</evidence>
<feature type="domain" description="SRP54-type proteins GTP-binding" evidence="11">
    <location>
        <begin position="271"/>
        <end position="284"/>
    </location>
</feature>
<keyword evidence="4 9" id="KW-0694">RNA-binding</keyword>
<dbReference type="Gene3D" id="3.40.50.300">
    <property type="entry name" value="P-loop containing nucleotide triphosphate hydrolases"/>
    <property type="match status" value="1"/>
</dbReference>
<dbReference type="Gene3D" id="1.20.120.140">
    <property type="entry name" value="Signal recognition particle SRP54, nucleotide-binding domain"/>
    <property type="match status" value="1"/>
</dbReference>
<dbReference type="Pfam" id="PF00448">
    <property type="entry name" value="SRP54"/>
    <property type="match status" value="1"/>
</dbReference>
<accession>A0ABU7K6B2</accession>
<evidence type="ECO:0000256" key="3">
    <source>
        <dbReference type="ARBA" id="ARBA00022801"/>
    </source>
</evidence>
<feature type="binding site" evidence="9">
    <location>
        <begin position="250"/>
        <end position="253"/>
    </location>
    <ligand>
        <name>GTP</name>
        <dbReference type="ChEBI" id="CHEBI:37565"/>
    </ligand>
</feature>
<gene>
    <name evidence="9 12" type="primary">ffh</name>
    <name evidence="12" type="ORF">Q8791_11010</name>
</gene>
<evidence type="ECO:0000256" key="7">
    <source>
        <dbReference type="ARBA" id="ARBA00023274"/>
    </source>
</evidence>
<keyword evidence="2 9" id="KW-0547">Nucleotide-binding</keyword>
<evidence type="ECO:0000256" key="9">
    <source>
        <dbReference type="HAMAP-Rule" id="MF_00306"/>
    </source>
</evidence>
<dbReference type="InterPro" id="IPR027417">
    <property type="entry name" value="P-loop_NTPase"/>
</dbReference>
<dbReference type="InterPro" id="IPR000897">
    <property type="entry name" value="SRP54_GTPase_dom"/>
</dbReference>
<dbReference type="InterPro" id="IPR004125">
    <property type="entry name" value="Signal_recog_particle_SRP54_M"/>
</dbReference>
<comment type="subunit">
    <text evidence="9">Part of the signal recognition particle protein translocation system, which is composed of SRP and FtsY.</text>
</comment>
<sequence>MFETLSDRLTSVFSSLRGKGRLSEEDINATAREIRLALLEADVALPVVREFIARIKERARGEEVSKALNPAQQVIRIVNEELVEILGGETRQVRFAKNPPTVIMLAGLQGAGKTTLAGKLAKWLAADRNTPLLVAADLQRPNAVTQLQVVGERAGTPVFAPEPGNGVGDPVEVARASVEHARRNNHNVVIIDTAGRLGVDTEMMRQAADIRDAVSPDEILFVVDAMIGQDAVNTAQAFLDGVGYDAVALTKLDGDARGGAALSIRHITGRPIMFASTGEKLEDFDLFHPDRMASRILDMGDVLTLIEQAQRTFDEAEVEKMASTMASDDDFTLDDFLQQMSMVRKLGPIGNLLGMMPGMGQMRDQIDNIDDKDLDRIQAIIQSMTPGERAHPKTINGSRRLRIANGSGTQVSDVNGLVTRFFEAQKMMRKMKNGGMPGMPGMPGAVGGNRKKAKAQAKKAKKGKQRSGNPMKARQQEADRAAERQKRQEEGGQQMPQLPPGLGGGGGGQPTLPPGFGGPNMPDLSNFKLPKE</sequence>
<dbReference type="PANTHER" id="PTHR11564:SF5">
    <property type="entry name" value="SIGNAL RECOGNITION PARTICLE SUBUNIT SRP54"/>
    <property type="match status" value="1"/>
</dbReference>
<dbReference type="InterPro" id="IPR004780">
    <property type="entry name" value="SRP"/>
</dbReference>
<comment type="function">
    <text evidence="9">Involved in targeting and insertion of nascent membrane proteins into the cytoplasmic membrane. Binds to the hydrophobic signal sequence of the ribosome-nascent chain (RNC) as it emerges from the ribosomes. The SRP-RNC complex is then targeted to the cytoplasmic membrane where it interacts with the SRP receptor FtsY.</text>
</comment>
<comment type="similarity">
    <text evidence="1 9">Belongs to the GTP-binding SRP family. SRP54 subfamily.</text>
</comment>
<comment type="subcellular location">
    <subcellularLocation>
        <location evidence="9">Cytoplasm</location>
    </subcellularLocation>
    <text evidence="9">The SRP-RNC complex is targeted to the cytoplasmic membrane.</text>
</comment>
<dbReference type="EC" id="3.6.5.4" evidence="9"/>
<dbReference type="SMART" id="SM00962">
    <property type="entry name" value="SRP54"/>
    <property type="match status" value="1"/>
</dbReference>
<comment type="caution">
    <text evidence="12">The sequence shown here is derived from an EMBL/GenBank/DDBJ whole genome shotgun (WGS) entry which is preliminary data.</text>
</comment>
<dbReference type="HAMAP" id="MF_00306">
    <property type="entry name" value="SRP54"/>
    <property type="match status" value="1"/>
</dbReference>
<keyword evidence="7 9" id="KW-0687">Ribonucleoprotein</keyword>
<evidence type="ECO:0000313" key="12">
    <source>
        <dbReference type="EMBL" id="MEE2037750.1"/>
    </source>
</evidence>
<feature type="binding site" evidence="9">
    <location>
        <begin position="107"/>
        <end position="114"/>
    </location>
    <ligand>
        <name>GTP</name>
        <dbReference type="ChEBI" id="CHEBI:37565"/>
    </ligand>
</feature>
<dbReference type="Gene3D" id="1.10.260.30">
    <property type="entry name" value="Signal recognition particle, SRP54 subunit, M-domain"/>
    <property type="match status" value="1"/>
</dbReference>
<dbReference type="RefSeq" id="WP_330091548.1">
    <property type="nucleotide sequence ID" value="NZ_JAUZMY010000009.1"/>
</dbReference>
<organism evidence="12 13">
    <name type="scientific">Nocardiopsis codii</name>
    <dbReference type="NCBI Taxonomy" id="3065942"/>
    <lineage>
        <taxon>Bacteria</taxon>
        <taxon>Bacillati</taxon>
        <taxon>Actinomycetota</taxon>
        <taxon>Actinomycetes</taxon>
        <taxon>Streptosporangiales</taxon>
        <taxon>Nocardiopsidaceae</taxon>
        <taxon>Nocardiopsis</taxon>
    </lineage>
</organism>
<comment type="domain">
    <text evidence="9">Composed of three domains: the N-terminal N domain, which is responsible for interactions with the ribosome, the central G domain, which binds GTP, and the C-terminal M domain, which binds the RNA and the signal sequence of the RNC.</text>
</comment>
<proteinExistence type="inferred from homology"/>
<evidence type="ECO:0000256" key="4">
    <source>
        <dbReference type="ARBA" id="ARBA00022884"/>
    </source>
</evidence>
<keyword evidence="9" id="KW-0963">Cytoplasm</keyword>
<evidence type="ECO:0000256" key="2">
    <source>
        <dbReference type="ARBA" id="ARBA00022741"/>
    </source>
</evidence>
<dbReference type="InterPro" id="IPR013822">
    <property type="entry name" value="Signal_recog_particl_SRP54_hlx"/>
</dbReference>
<dbReference type="SMART" id="SM00963">
    <property type="entry name" value="SRP54_N"/>
    <property type="match status" value="1"/>
</dbReference>
<dbReference type="Pfam" id="PF02978">
    <property type="entry name" value="SRP_SPB"/>
    <property type="match status" value="1"/>
</dbReference>
<feature type="binding site" evidence="9">
    <location>
        <begin position="192"/>
        <end position="196"/>
    </location>
    <ligand>
        <name>GTP</name>
        <dbReference type="ChEBI" id="CHEBI:37565"/>
    </ligand>
</feature>
<evidence type="ECO:0000256" key="10">
    <source>
        <dbReference type="SAM" id="MobiDB-lite"/>
    </source>
</evidence>
<evidence type="ECO:0000256" key="1">
    <source>
        <dbReference type="ARBA" id="ARBA00005450"/>
    </source>
</evidence>
<feature type="region of interest" description="Disordered" evidence="10">
    <location>
        <begin position="434"/>
        <end position="532"/>
    </location>
</feature>
<dbReference type="InterPro" id="IPR022941">
    <property type="entry name" value="SRP54"/>
</dbReference>
<evidence type="ECO:0000256" key="6">
    <source>
        <dbReference type="ARBA" id="ARBA00023135"/>
    </source>
</evidence>
<dbReference type="SMART" id="SM00382">
    <property type="entry name" value="AAA"/>
    <property type="match status" value="1"/>
</dbReference>
<keyword evidence="13" id="KW-1185">Reference proteome</keyword>
<protein>
    <recommendedName>
        <fullName evidence="9">Signal recognition particle protein</fullName>
        <ecNumber evidence="9">3.6.5.4</ecNumber>
    </recommendedName>
    <alternativeName>
        <fullName evidence="9">Fifty-four homolog</fullName>
    </alternativeName>
</protein>
<dbReference type="Pfam" id="PF02881">
    <property type="entry name" value="SRP54_N"/>
    <property type="match status" value="1"/>
</dbReference>
<dbReference type="SUPFAM" id="SSF47446">
    <property type="entry name" value="Signal peptide-binding domain"/>
    <property type="match status" value="1"/>
</dbReference>
<keyword evidence="3 9" id="KW-0378">Hydrolase</keyword>
<keyword evidence="6 9" id="KW-0733">Signal recognition particle</keyword>
<comment type="catalytic activity">
    <reaction evidence="8 9">
        <text>GTP + H2O = GDP + phosphate + H(+)</text>
        <dbReference type="Rhea" id="RHEA:19669"/>
        <dbReference type="ChEBI" id="CHEBI:15377"/>
        <dbReference type="ChEBI" id="CHEBI:15378"/>
        <dbReference type="ChEBI" id="CHEBI:37565"/>
        <dbReference type="ChEBI" id="CHEBI:43474"/>
        <dbReference type="ChEBI" id="CHEBI:58189"/>
        <dbReference type="EC" id="3.6.5.4"/>
    </reaction>
</comment>
<dbReference type="PANTHER" id="PTHR11564">
    <property type="entry name" value="SIGNAL RECOGNITION PARTICLE 54K PROTEIN SRP54"/>
    <property type="match status" value="1"/>
</dbReference>
<dbReference type="InterPro" id="IPR003593">
    <property type="entry name" value="AAA+_ATPase"/>
</dbReference>
<dbReference type="InterPro" id="IPR042101">
    <property type="entry name" value="SRP54_N_sf"/>
</dbReference>
<dbReference type="PROSITE" id="PS00300">
    <property type="entry name" value="SRP54"/>
    <property type="match status" value="1"/>
</dbReference>